<dbReference type="OrthoDB" id="507535at2"/>
<dbReference type="AlphaFoldDB" id="A0A563VLE1"/>
<keyword evidence="2" id="KW-1185">Reference proteome</keyword>
<organism evidence="1 2">
    <name type="scientific">Hyella patelloides LEGE 07179</name>
    <dbReference type="NCBI Taxonomy" id="945734"/>
    <lineage>
        <taxon>Bacteria</taxon>
        <taxon>Bacillati</taxon>
        <taxon>Cyanobacteriota</taxon>
        <taxon>Cyanophyceae</taxon>
        <taxon>Pleurocapsales</taxon>
        <taxon>Hyellaceae</taxon>
        <taxon>Hyella</taxon>
    </lineage>
</organism>
<name>A0A563VLE1_9CYAN</name>
<accession>A0A563VLE1</accession>
<evidence type="ECO:0000313" key="2">
    <source>
        <dbReference type="Proteomes" id="UP000320055"/>
    </source>
</evidence>
<proteinExistence type="predicted"/>
<dbReference type="EMBL" id="CAACVJ010000043">
    <property type="protein sequence ID" value="VEP12153.1"/>
    <property type="molecule type" value="Genomic_DNA"/>
</dbReference>
<dbReference type="RefSeq" id="WP_144870058.1">
    <property type="nucleotide sequence ID" value="NZ_LR213889.1"/>
</dbReference>
<reference evidence="1 2" key="1">
    <citation type="submission" date="2019-01" db="EMBL/GenBank/DDBJ databases">
        <authorList>
            <person name="Brito A."/>
        </authorList>
    </citation>
    <scope>NUCLEOTIDE SEQUENCE [LARGE SCALE GENOMIC DNA]</scope>
    <source>
        <strain evidence="1">1</strain>
    </source>
</reference>
<dbReference type="Proteomes" id="UP000320055">
    <property type="component" value="Unassembled WGS sequence"/>
</dbReference>
<evidence type="ECO:0000313" key="1">
    <source>
        <dbReference type="EMBL" id="VEP12153.1"/>
    </source>
</evidence>
<sequence>MLNSVQSLFNPLRINIPFLLDIIIVSDSNQIKQIENSGDVDRLHSYETQSLPLWVQLYFRSTKFHDDERDLWFCPFESSSNPTYLPRRAYLEEKTATGYSQDDVRKIAQLLRTNASDEILAHEMVQVVNKRFFEAEIPTEITEAAKYTVQKFSEAVFPWQYIKGVESQKEIMNYCQHSLAQDVHLLDVGHNIGEVVQATAGSLKTLNNNLNRSVEDIFTEYAPTPQVPRIAVRASTFDGMLSYPTIPGETVVILQIAKAAAETKDIWFTFGTGTSERGCVFKDFFLNFMNDLQQELQVEE</sequence>
<gene>
    <name evidence="1" type="ORF">H1P_1370002</name>
</gene>
<protein>
    <submittedName>
        <fullName evidence="1">Uncharacterized protein</fullName>
    </submittedName>
</protein>